<sequence>MLFLDETLLDLVLGHEDISCAGYINEYPNMVVVCSLTKSFAIPGVRIGYGLASEGTVKQMEKVRMAWNVGGIEQHVAKILIRDHMSHVDKAAKMMDTEKRWMFNALKDIGFPVSDPADSFFYFCPTSSLGIDAPTFTDRMMDSRILVRDCSSFGRPFDGYVRFCVKDRIRNTAFVQAAHDALRSLGW</sequence>
<accession>A0A645GS76</accession>
<dbReference type="Pfam" id="PF00155">
    <property type="entry name" value="Aminotran_1_2"/>
    <property type="match status" value="1"/>
</dbReference>
<reference evidence="4" key="1">
    <citation type="submission" date="2019-08" db="EMBL/GenBank/DDBJ databases">
        <authorList>
            <person name="Kucharzyk K."/>
            <person name="Murdoch R.W."/>
            <person name="Higgins S."/>
            <person name="Loffler F."/>
        </authorList>
    </citation>
    <scope>NUCLEOTIDE SEQUENCE</scope>
</reference>
<dbReference type="InterPro" id="IPR015422">
    <property type="entry name" value="PyrdxlP-dep_Trfase_small"/>
</dbReference>
<name>A0A645GS76_9ZZZZ</name>
<dbReference type="PANTHER" id="PTHR42885:SF1">
    <property type="entry name" value="THREONINE-PHOSPHATE DECARBOXYLASE"/>
    <property type="match status" value="1"/>
</dbReference>
<protein>
    <submittedName>
        <fullName evidence="4">Histidinol-phosphate aminotransferase</fullName>
        <ecNumber evidence="4">2.6.1.9</ecNumber>
    </submittedName>
</protein>
<evidence type="ECO:0000256" key="1">
    <source>
        <dbReference type="ARBA" id="ARBA00001933"/>
    </source>
</evidence>
<evidence type="ECO:0000313" key="4">
    <source>
        <dbReference type="EMBL" id="MPN28679.1"/>
    </source>
</evidence>
<dbReference type="InterPro" id="IPR004839">
    <property type="entry name" value="Aminotransferase_I/II_large"/>
</dbReference>
<dbReference type="SUPFAM" id="SSF53383">
    <property type="entry name" value="PLP-dependent transferases"/>
    <property type="match status" value="1"/>
</dbReference>
<dbReference type="PANTHER" id="PTHR42885">
    <property type="entry name" value="HISTIDINOL-PHOSPHATE AMINOTRANSFERASE-RELATED"/>
    <property type="match status" value="1"/>
</dbReference>
<dbReference type="CDD" id="cd00609">
    <property type="entry name" value="AAT_like"/>
    <property type="match status" value="1"/>
</dbReference>
<dbReference type="InterPro" id="IPR015424">
    <property type="entry name" value="PyrdxlP-dep_Trfase"/>
</dbReference>
<dbReference type="Gene3D" id="3.40.640.10">
    <property type="entry name" value="Type I PLP-dependent aspartate aminotransferase-like (Major domain)"/>
    <property type="match status" value="1"/>
</dbReference>
<evidence type="ECO:0000256" key="2">
    <source>
        <dbReference type="ARBA" id="ARBA00022898"/>
    </source>
</evidence>
<organism evidence="4">
    <name type="scientific">bioreactor metagenome</name>
    <dbReference type="NCBI Taxonomy" id="1076179"/>
    <lineage>
        <taxon>unclassified sequences</taxon>
        <taxon>metagenomes</taxon>
        <taxon>ecological metagenomes</taxon>
    </lineage>
</organism>
<dbReference type="EC" id="2.6.1.9" evidence="4"/>
<proteinExistence type="predicted"/>
<dbReference type="EMBL" id="VSSQ01079052">
    <property type="protein sequence ID" value="MPN28679.1"/>
    <property type="molecule type" value="Genomic_DNA"/>
</dbReference>
<gene>
    <name evidence="4" type="primary">hisC_63</name>
    <name evidence="4" type="ORF">SDC9_176123</name>
</gene>
<dbReference type="GO" id="GO:0030170">
    <property type="term" value="F:pyridoxal phosphate binding"/>
    <property type="evidence" value="ECO:0007669"/>
    <property type="project" value="InterPro"/>
</dbReference>
<dbReference type="GO" id="GO:0004400">
    <property type="term" value="F:histidinol-phosphate transaminase activity"/>
    <property type="evidence" value="ECO:0007669"/>
    <property type="project" value="UniProtKB-EC"/>
</dbReference>
<comment type="caution">
    <text evidence="4">The sequence shown here is derived from an EMBL/GenBank/DDBJ whole genome shotgun (WGS) entry which is preliminary data.</text>
</comment>
<evidence type="ECO:0000259" key="3">
    <source>
        <dbReference type="Pfam" id="PF00155"/>
    </source>
</evidence>
<keyword evidence="4" id="KW-0808">Transferase</keyword>
<dbReference type="Gene3D" id="3.90.1150.10">
    <property type="entry name" value="Aspartate Aminotransferase, domain 1"/>
    <property type="match status" value="1"/>
</dbReference>
<dbReference type="InterPro" id="IPR015421">
    <property type="entry name" value="PyrdxlP-dep_Trfase_major"/>
</dbReference>
<keyword evidence="4" id="KW-0032">Aminotransferase</keyword>
<comment type="cofactor">
    <cofactor evidence="1">
        <name>pyridoxal 5'-phosphate</name>
        <dbReference type="ChEBI" id="CHEBI:597326"/>
    </cofactor>
</comment>
<keyword evidence="2" id="KW-0663">Pyridoxal phosphate</keyword>
<dbReference type="AlphaFoldDB" id="A0A645GS76"/>
<feature type="domain" description="Aminotransferase class I/classII large" evidence="3">
    <location>
        <begin position="1"/>
        <end position="165"/>
    </location>
</feature>